<organism evidence="1">
    <name type="scientific">mine drainage metagenome</name>
    <dbReference type="NCBI Taxonomy" id="410659"/>
    <lineage>
        <taxon>unclassified sequences</taxon>
        <taxon>metagenomes</taxon>
        <taxon>ecological metagenomes</taxon>
    </lineage>
</organism>
<evidence type="ECO:0000313" key="1">
    <source>
        <dbReference type="EMBL" id="EQD33095.1"/>
    </source>
</evidence>
<protein>
    <submittedName>
        <fullName evidence="1">Uncharacterized protein</fullName>
    </submittedName>
</protein>
<sequence length="160" mass="17464">ERRFTLDDAMPIVQGAGGRIVGLLRGRPATAIDWAVEMRGRGIDARIIAFRNEAVQHYNAEVHRRIYGETASPFSPGEHVVAHEQFDAWQVLSDHSVIQAGVVVNSEEMVVCDISDAPFPHYPAIPAWRLALALDTGEKVGSAFVPHSPAMVAAANKANW</sequence>
<reference evidence="1" key="2">
    <citation type="journal article" date="2014" name="ISME J.">
        <title>Microbial stratification in low pH oxic and suboxic macroscopic growths along an acid mine drainage.</title>
        <authorList>
            <person name="Mendez-Garcia C."/>
            <person name="Mesa V."/>
            <person name="Sprenger R.R."/>
            <person name="Richter M."/>
            <person name="Diez M.S."/>
            <person name="Solano J."/>
            <person name="Bargiela R."/>
            <person name="Golyshina O.V."/>
            <person name="Manteca A."/>
            <person name="Ramos J.L."/>
            <person name="Gallego J.R."/>
            <person name="Llorente I."/>
            <person name="Martins Dos Santos V.A."/>
            <person name="Jensen O.N."/>
            <person name="Pelaez A.I."/>
            <person name="Sanchez J."/>
            <person name="Ferrer M."/>
        </authorList>
    </citation>
    <scope>NUCLEOTIDE SEQUENCE</scope>
</reference>
<dbReference type="AlphaFoldDB" id="T0ZTF7"/>
<name>T0ZTF7_9ZZZZ</name>
<feature type="non-terminal residue" evidence="1">
    <location>
        <position position="1"/>
    </location>
</feature>
<gene>
    <name evidence="1" type="ORF">B1B_17627</name>
</gene>
<comment type="caution">
    <text evidence="1">The sequence shown here is derived from an EMBL/GenBank/DDBJ whole genome shotgun (WGS) entry which is preliminary data.</text>
</comment>
<dbReference type="EMBL" id="AUZY01011778">
    <property type="protein sequence ID" value="EQD33095.1"/>
    <property type="molecule type" value="Genomic_DNA"/>
</dbReference>
<feature type="non-terminal residue" evidence="1">
    <location>
        <position position="160"/>
    </location>
</feature>
<reference evidence="1" key="1">
    <citation type="submission" date="2013-08" db="EMBL/GenBank/DDBJ databases">
        <authorList>
            <person name="Mendez C."/>
            <person name="Richter M."/>
            <person name="Ferrer M."/>
            <person name="Sanchez J."/>
        </authorList>
    </citation>
    <scope>NUCLEOTIDE SEQUENCE</scope>
</reference>
<proteinExistence type="predicted"/>
<accession>T0ZTF7</accession>